<dbReference type="GO" id="GO:0012505">
    <property type="term" value="C:endomembrane system"/>
    <property type="evidence" value="ECO:0007669"/>
    <property type="project" value="TreeGrafter"/>
</dbReference>
<organism evidence="7 8">
    <name type="scientific">Asparagus officinalis</name>
    <name type="common">Garden asparagus</name>
    <dbReference type="NCBI Taxonomy" id="4686"/>
    <lineage>
        <taxon>Eukaryota</taxon>
        <taxon>Viridiplantae</taxon>
        <taxon>Streptophyta</taxon>
        <taxon>Embryophyta</taxon>
        <taxon>Tracheophyta</taxon>
        <taxon>Spermatophyta</taxon>
        <taxon>Magnoliopsida</taxon>
        <taxon>Liliopsida</taxon>
        <taxon>Asparagales</taxon>
        <taxon>Asparagaceae</taxon>
        <taxon>Asparagoideae</taxon>
        <taxon>Asparagus</taxon>
    </lineage>
</organism>
<evidence type="ECO:0000256" key="3">
    <source>
        <dbReference type="ARBA" id="ARBA00022958"/>
    </source>
</evidence>
<evidence type="ECO:0000256" key="4">
    <source>
        <dbReference type="ARBA" id="ARBA00023065"/>
    </source>
</evidence>
<dbReference type="GO" id="GO:0006885">
    <property type="term" value="P:regulation of pH"/>
    <property type="evidence" value="ECO:0007669"/>
    <property type="project" value="TreeGrafter"/>
</dbReference>
<name>A0A5P1FRM7_ASPOF</name>
<dbReference type="Gramene" id="ONK80087">
    <property type="protein sequence ID" value="ONK80087"/>
    <property type="gene ID" value="A4U43_C01F13760"/>
</dbReference>
<evidence type="ECO:0000256" key="1">
    <source>
        <dbReference type="ARBA" id="ARBA00022448"/>
    </source>
</evidence>
<dbReference type="InterPro" id="IPR057290">
    <property type="entry name" value="CHX17_C"/>
</dbReference>
<sequence>MMVHVVVVFLAGLTDREAAAYAARLARAFEREGDNGRFMATAQRRARIAARTSSLGDERAMRRFVVNGAVTYVERTVGTSSDFIKMLSSMEQIYSLYIVGRKVQGPAARLTAGMSSWEENPELGSVGDLLASSDFSLNGSVLVIQQFDFTTS</sequence>
<feature type="chain" id="PRO_5024459012" description="Cation/H(+) antiporter C-terminal domain-containing protein" evidence="5">
    <location>
        <begin position="19"/>
        <end position="152"/>
    </location>
</feature>
<keyword evidence="2" id="KW-0633">Potassium transport</keyword>
<evidence type="ECO:0000256" key="2">
    <source>
        <dbReference type="ARBA" id="ARBA00022538"/>
    </source>
</evidence>
<reference evidence="8" key="1">
    <citation type="journal article" date="2017" name="Nat. Commun.">
        <title>The asparagus genome sheds light on the origin and evolution of a young Y chromosome.</title>
        <authorList>
            <person name="Harkess A."/>
            <person name="Zhou J."/>
            <person name="Xu C."/>
            <person name="Bowers J.E."/>
            <person name="Van der Hulst R."/>
            <person name="Ayyampalayam S."/>
            <person name="Mercati F."/>
            <person name="Riccardi P."/>
            <person name="McKain M.R."/>
            <person name="Kakrana A."/>
            <person name="Tang H."/>
            <person name="Ray J."/>
            <person name="Groenendijk J."/>
            <person name="Arikit S."/>
            <person name="Mathioni S.M."/>
            <person name="Nakano M."/>
            <person name="Shan H."/>
            <person name="Telgmann-Rauber A."/>
            <person name="Kanno A."/>
            <person name="Yue Z."/>
            <person name="Chen H."/>
            <person name="Li W."/>
            <person name="Chen Y."/>
            <person name="Xu X."/>
            <person name="Zhang Y."/>
            <person name="Luo S."/>
            <person name="Chen H."/>
            <person name="Gao J."/>
            <person name="Mao Z."/>
            <person name="Pires J.C."/>
            <person name="Luo M."/>
            <person name="Kudrna D."/>
            <person name="Wing R.A."/>
            <person name="Meyers B.C."/>
            <person name="Yi K."/>
            <person name="Kong H."/>
            <person name="Lavrijsen P."/>
            <person name="Sunseri F."/>
            <person name="Falavigna A."/>
            <person name="Ye Y."/>
            <person name="Leebens-Mack J.H."/>
            <person name="Chen G."/>
        </authorList>
    </citation>
    <scope>NUCLEOTIDE SEQUENCE [LARGE SCALE GENOMIC DNA]</scope>
    <source>
        <strain evidence="8">cv. DH0086</strain>
    </source>
</reference>
<evidence type="ECO:0000313" key="8">
    <source>
        <dbReference type="Proteomes" id="UP000243459"/>
    </source>
</evidence>
<dbReference type="PANTHER" id="PTHR32468">
    <property type="entry name" value="CATION/H + ANTIPORTER"/>
    <property type="match status" value="1"/>
</dbReference>
<keyword evidence="5" id="KW-0732">Signal</keyword>
<dbReference type="EMBL" id="CM007381">
    <property type="protein sequence ID" value="ONK80087.1"/>
    <property type="molecule type" value="Genomic_DNA"/>
</dbReference>
<dbReference type="PANTHER" id="PTHR32468:SF0">
    <property type="entry name" value="K(+)_H(+) ANTIPORTER 1"/>
    <property type="match status" value="1"/>
</dbReference>
<dbReference type="AlphaFoldDB" id="A0A5P1FRM7"/>
<protein>
    <recommendedName>
        <fullName evidence="6">Cation/H(+) antiporter C-terminal domain-containing protein</fullName>
    </recommendedName>
</protein>
<keyword evidence="8" id="KW-1185">Reference proteome</keyword>
<keyword evidence="3" id="KW-0630">Potassium</keyword>
<dbReference type="GO" id="GO:0098662">
    <property type="term" value="P:inorganic cation transmembrane transport"/>
    <property type="evidence" value="ECO:0007669"/>
    <property type="project" value="TreeGrafter"/>
</dbReference>
<dbReference type="GO" id="GO:0006813">
    <property type="term" value="P:potassium ion transport"/>
    <property type="evidence" value="ECO:0007669"/>
    <property type="project" value="UniProtKB-KW"/>
</dbReference>
<dbReference type="Proteomes" id="UP000243459">
    <property type="component" value="Chromosome 1"/>
</dbReference>
<accession>A0A5P1FRM7</accession>
<evidence type="ECO:0000313" key="7">
    <source>
        <dbReference type="EMBL" id="ONK80087.1"/>
    </source>
</evidence>
<feature type="domain" description="Cation/H(+) antiporter C-terminal" evidence="6">
    <location>
        <begin position="4"/>
        <end position="147"/>
    </location>
</feature>
<keyword evidence="1" id="KW-0813">Transport</keyword>
<dbReference type="Pfam" id="PF23259">
    <property type="entry name" value="CHX17_C"/>
    <property type="match status" value="1"/>
</dbReference>
<proteinExistence type="predicted"/>
<gene>
    <name evidence="7" type="ORF">A4U43_C01F13760</name>
</gene>
<feature type="signal peptide" evidence="5">
    <location>
        <begin position="1"/>
        <end position="18"/>
    </location>
</feature>
<dbReference type="InterPro" id="IPR050794">
    <property type="entry name" value="CPA2_transporter"/>
</dbReference>
<evidence type="ECO:0000256" key="5">
    <source>
        <dbReference type="SAM" id="SignalP"/>
    </source>
</evidence>
<keyword evidence="4" id="KW-0406">Ion transport</keyword>
<evidence type="ECO:0000259" key="6">
    <source>
        <dbReference type="Pfam" id="PF23259"/>
    </source>
</evidence>